<accession>A0A443YVX9</accession>
<gene>
    <name evidence="1" type="ORF">DPV69_07205</name>
</gene>
<reference evidence="1 2" key="1">
    <citation type="submission" date="2018-06" db="EMBL/GenBank/DDBJ databases">
        <title>Pedobacter endophyticus sp. nov., an endophytic bacterium isolated from a leaf of Triticum aestivum.</title>
        <authorList>
            <person name="Zhang L."/>
        </authorList>
    </citation>
    <scope>NUCLEOTIDE SEQUENCE [LARGE SCALE GENOMIC DNA]</scope>
    <source>
        <strain evidence="1 2">CM134L-2</strain>
    </source>
</reference>
<protein>
    <submittedName>
        <fullName evidence="1">Uncharacterized protein</fullName>
    </submittedName>
</protein>
<name>A0A443YVX9_9SPHI</name>
<dbReference type="Proteomes" id="UP000284120">
    <property type="component" value="Unassembled WGS sequence"/>
</dbReference>
<sequence length="136" mass="14980">MSKVPLTPEGIKDLETNLYALTDAALLAQAQDVYLDFIGWIDSNIELDIDQLKWLSDINDSDPVFISYVSSKTSIAMRNRLPLNLELPPVVPAGSFAAKKQGKWIMEKDAITPVKWDGAGRIIASGQITVELGYNT</sequence>
<proteinExistence type="predicted"/>
<evidence type="ECO:0000313" key="2">
    <source>
        <dbReference type="Proteomes" id="UP000284120"/>
    </source>
</evidence>
<organism evidence="1 2">
    <name type="scientific">Pedobacter chitinilyticus</name>
    <dbReference type="NCBI Taxonomy" id="2233776"/>
    <lineage>
        <taxon>Bacteria</taxon>
        <taxon>Pseudomonadati</taxon>
        <taxon>Bacteroidota</taxon>
        <taxon>Sphingobacteriia</taxon>
        <taxon>Sphingobacteriales</taxon>
        <taxon>Sphingobacteriaceae</taxon>
        <taxon>Pedobacter</taxon>
    </lineage>
</organism>
<evidence type="ECO:0000313" key="1">
    <source>
        <dbReference type="EMBL" id="RWU08161.1"/>
    </source>
</evidence>
<keyword evidence="2" id="KW-1185">Reference proteome</keyword>
<dbReference type="EMBL" id="SAYW01000002">
    <property type="protein sequence ID" value="RWU08161.1"/>
    <property type="molecule type" value="Genomic_DNA"/>
</dbReference>
<dbReference type="RefSeq" id="WP_113646685.1">
    <property type="nucleotide sequence ID" value="NZ_QMHN01000002.1"/>
</dbReference>
<dbReference type="AlphaFoldDB" id="A0A443YVX9"/>
<comment type="caution">
    <text evidence="1">The sequence shown here is derived from an EMBL/GenBank/DDBJ whole genome shotgun (WGS) entry which is preliminary data.</text>
</comment>